<dbReference type="EC" id="3.5.1.94" evidence="5"/>
<reference evidence="6 7" key="1">
    <citation type="submission" date="2017-07" db="EMBL/GenBank/DDBJ databases">
        <title>Niveispirillum cyanobacteriorum sp. nov., isolated from cyanobacterial aggregates in a eutrophic lake.</title>
        <authorList>
            <person name="Cai H."/>
        </authorList>
    </citation>
    <scope>NUCLEOTIDE SEQUENCE [LARGE SCALE GENOMIC DNA]</scope>
    <source>
        <strain evidence="7">TH1-14</strain>
    </source>
</reference>
<proteinExistence type="inferred from homology"/>
<comment type="catalytic activity">
    <reaction evidence="2">
        <text>4-(gamma-L-glutamylamino)butanoate + H2O = 4-aminobutanoate + L-glutamate</text>
        <dbReference type="Rhea" id="RHEA:19737"/>
        <dbReference type="ChEBI" id="CHEBI:15377"/>
        <dbReference type="ChEBI" id="CHEBI:29985"/>
        <dbReference type="ChEBI" id="CHEBI:58800"/>
        <dbReference type="ChEBI" id="CHEBI:59888"/>
        <dbReference type="EC" id="3.5.1.94"/>
    </reaction>
</comment>
<dbReference type="FunFam" id="3.40.50.880:FF:000030">
    <property type="entry name" value="Gamma-glutamyl-gamma-aminobutyrate hydrolase PuuD"/>
    <property type="match status" value="1"/>
</dbReference>
<dbReference type="PANTHER" id="PTHR43235">
    <property type="entry name" value="GLUTAMINE AMIDOTRANSFERASE PB2B2.05-RELATED"/>
    <property type="match status" value="1"/>
</dbReference>
<comment type="function">
    <text evidence="3">Involved in the breakdown of putrescine via hydrolysis of the gamma-glutamyl linkage of gamma-glutamyl-gamma-aminobutyrate.</text>
</comment>
<accession>A0A255Z3G4</accession>
<evidence type="ECO:0000256" key="3">
    <source>
        <dbReference type="ARBA" id="ARBA00055068"/>
    </source>
</evidence>
<dbReference type="OrthoDB" id="9813383at2"/>
<organism evidence="6 7">
    <name type="scientific">Niveispirillum lacus</name>
    <dbReference type="NCBI Taxonomy" id="1981099"/>
    <lineage>
        <taxon>Bacteria</taxon>
        <taxon>Pseudomonadati</taxon>
        <taxon>Pseudomonadota</taxon>
        <taxon>Alphaproteobacteria</taxon>
        <taxon>Rhodospirillales</taxon>
        <taxon>Azospirillaceae</taxon>
        <taxon>Niveispirillum</taxon>
    </lineage>
</organism>
<protein>
    <recommendedName>
        <fullName evidence="5">gamma-glutamyl-gamma-aminobutyrate hydrolase</fullName>
        <ecNumber evidence="5">3.5.1.94</ecNumber>
    </recommendedName>
</protein>
<dbReference type="Pfam" id="PF07722">
    <property type="entry name" value="Peptidase_C26"/>
    <property type="match status" value="1"/>
</dbReference>
<dbReference type="GO" id="GO:0033969">
    <property type="term" value="F:gamma-glutamyl-gamma-aminobutyrate hydrolase activity"/>
    <property type="evidence" value="ECO:0007669"/>
    <property type="project" value="UniProtKB-EC"/>
</dbReference>
<dbReference type="SUPFAM" id="SSF52317">
    <property type="entry name" value="Class I glutamine amidotransferase-like"/>
    <property type="match status" value="1"/>
</dbReference>
<comment type="pathway">
    <text evidence="4">Amine and polyamine degradation; putrescine degradation; 4-aminobutanoate from putrescine: step 4/4.</text>
</comment>
<gene>
    <name evidence="6" type="ORF">CHU95_06365</name>
</gene>
<evidence type="ECO:0000313" key="6">
    <source>
        <dbReference type="EMBL" id="OYQ36027.1"/>
    </source>
</evidence>
<dbReference type="CDD" id="cd01745">
    <property type="entry name" value="GATase1_2"/>
    <property type="match status" value="1"/>
</dbReference>
<evidence type="ECO:0000256" key="5">
    <source>
        <dbReference type="ARBA" id="ARBA00066788"/>
    </source>
</evidence>
<dbReference type="InterPro" id="IPR011697">
    <property type="entry name" value="Peptidase_C26"/>
</dbReference>
<dbReference type="InterPro" id="IPR044668">
    <property type="entry name" value="PuuD-like"/>
</dbReference>
<dbReference type="Gene3D" id="3.40.50.880">
    <property type="match status" value="1"/>
</dbReference>
<comment type="similarity">
    <text evidence="1">Belongs to the peptidase C26 family.</text>
</comment>
<name>A0A255Z3G4_9PROT</name>
<dbReference type="InterPro" id="IPR029062">
    <property type="entry name" value="Class_I_gatase-like"/>
</dbReference>
<dbReference type="GO" id="GO:0006598">
    <property type="term" value="P:polyamine catabolic process"/>
    <property type="evidence" value="ECO:0007669"/>
    <property type="project" value="TreeGrafter"/>
</dbReference>
<comment type="caution">
    <text evidence="6">The sequence shown here is derived from an EMBL/GenBank/DDBJ whole genome shotgun (WGS) entry which is preliminary data.</text>
</comment>
<keyword evidence="7" id="KW-1185">Reference proteome</keyword>
<dbReference type="PANTHER" id="PTHR43235:SF1">
    <property type="entry name" value="GLUTAMINE AMIDOTRANSFERASE PB2B2.05-RELATED"/>
    <property type="match status" value="1"/>
</dbReference>
<evidence type="ECO:0000256" key="4">
    <source>
        <dbReference type="ARBA" id="ARBA00060634"/>
    </source>
</evidence>
<sequence>MVRRPLVGLPCDARDLGPHPFHVVGDKYIRAVSHGADCQPLLIPALGDWWDIDGLLDRLDGLFLTGSPSNLHTSHYGLPEAMLTPPLDPARDATTLPLLTAALARGTPVFAVCRGFQELNVALGGTLYPRIQEVPGRMDHREPKDAPLDVQYAPVHPVSLTPGGQFARITGVGEMMVNSLHQQGIDRLADSLAVEAVAPDGQIEGVWYTGGPGFALGVQWHPEWRFWENPPYASLLSAFAAAVRDYAATRA</sequence>
<evidence type="ECO:0000313" key="7">
    <source>
        <dbReference type="Proteomes" id="UP000216998"/>
    </source>
</evidence>
<dbReference type="GO" id="GO:0005829">
    <property type="term" value="C:cytosol"/>
    <property type="evidence" value="ECO:0007669"/>
    <property type="project" value="TreeGrafter"/>
</dbReference>
<dbReference type="PROSITE" id="PS51273">
    <property type="entry name" value="GATASE_TYPE_1"/>
    <property type="match status" value="1"/>
</dbReference>
<dbReference type="AlphaFoldDB" id="A0A255Z3G4"/>
<dbReference type="EMBL" id="NOXU01000024">
    <property type="protein sequence ID" value="OYQ36027.1"/>
    <property type="molecule type" value="Genomic_DNA"/>
</dbReference>
<evidence type="ECO:0000256" key="2">
    <source>
        <dbReference type="ARBA" id="ARBA00052718"/>
    </source>
</evidence>
<dbReference type="Proteomes" id="UP000216998">
    <property type="component" value="Unassembled WGS sequence"/>
</dbReference>
<evidence type="ECO:0000256" key="1">
    <source>
        <dbReference type="ARBA" id="ARBA00011083"/>
    </source>
</evidence>